<dbReference type="EMBL" id="HACA01019553">
    <property type="protein sequence ID" value="CDW36914.1"/>
    <property type="molecule type" value="Transcribed_RNA"/>
</dbReference>
<protein>
    <submittedName>
        <fullName evidence="1">Uncharacterized protein</fullName>
    </submittedName>
</protein>
<name>A0A0K2UFD6_LEPSM</name>
<proteinExistence type="predicted"/>
<sequence>GEFLPESFHVIRHKVLIFIGPKYNVVSYLLLEGSNDSRKKIIGVSTYIRINTITLNSSYGQAPTQV</sequence>
<accession>A0A0K2UFD6</accession>
<organism evidence="1">
    <name type="scientific">Lepeophtheirus salmonis</name>
    <name type="common">Salmon louse</name>
    <name type="synonym">Caligus salmonis</name>
    <dbReference type="NCBI Taxonomy" id="72036"/>
    <lineage>
        <taxon>Eukaryota</taxon>
        <taxon>Metazoa</taxon>
        <taxon>Ecdysozoa</taxon>
        <taxon>Arthropoda</taxon>
        <taxon>Crustacea</taxon>
        <taxon>Multicrustacea</taxon>
        <taxon>Hexanauplia</taxon>
        <taxon>Copepoda</taxon>
        <taxon>Siphonostomatoida</taxon>
        <taxon>Caligidae</taxon>
        <taxon>Lepeophtheirus</taxon>
    </lineage>
</organism>
<evidence type="ECO:0000313" key="1">
    <source>
        <dbReference type="EMBL" id="CDW36914.1"/>
    </source>
</evidence>
<reference evidence="1" key="1">
    <citation type="submission" date="2014-05" db="EMBL/GenBank/DDBJ databases">
        <authorList>
            <person name="Chronopoulou M."/>
        </authorList>
    </citation>
    <scope>NUCLEOTIDE SEQUENCE</scope>
    <source>
        <tissue evidence="1">Whole organism</tissue>
    </source>
</reference>
<feature type="non-terminal residue" evidence="1">
    <location>
        <position position="1"/>
    </location>
</feature>
<dbReference type="AlphaFoldDB" id="A0A0K2UFD6"/>